<evidence type="ECO:0000313" key="3">
    <source>
        <dbReference type="Proteomes" id="UP001152795"/>
    </source>
</evidence>
<name>A0A6S7KF36_PARCT</name>
<dbReference type="Proteomes" id="UP001152795">
    <property type="component" value="Unassembled WGS sequence"/>
</dbReference>
<feature type="non-terminal residue" evidence="2">
    <location>
        <position position="102"/>
    </location>
</feature>
<dbReference type="AlphaFoldDB" id="A0A6S7KF36"/>
<gene>
    <name evidence="2" type="ORF">PACLA_8A036882</name>
</gene>
<accession>A0A6S7KF36</accession>
<proteinExistence type="predicted"/>
<reference evidence="2" key="1">
    <citation type="submission" date="2020-04" db="EMBL/GenBank/DDBJ databases">
        <authorList>
            <person name="Alioto T."/>
            <person name="Alioto T."/>
            <person name="Gomez Garrido J."/>
        </authorList>
    </citation>
    <scope>NUCLEOTIDE SEQUENCE</scope>
    <source>
        <strain evidence="2">A484AB</strain>
    </source>
</reference>
<evidence type="ECO:0000256" key="1">
    <source>
        <dbReference type="SAM" id="MobiDB-lite"/>
    </source>
</evidence>
<dbReference type="EMBL" id="CACRXK020014437">
    <property type="protein sequence ID" value="CAB4026833.1"/>
    <property type="molecule type" value="Genomic_DNA"/>
</dbReference>
<protein>
    <submittedName>
        <fullName evidence="2">Uncharacterized protein</fullName>
    </submittedName>
</protein>
<feature type="region of interest" description="Disordered" evidence="1">
    <location>
        <begin position="1"/>
        <end position="63"/>
    </location>
</feature>
<keyword evidence="3" id="KW-1185">Reference proteome</keyword>
<sequence>MPPTKRQSRKRPANGPDSGSRPRRSPRSSTRSNTAATLNAAPLTTVVPPATLTAPQEELQTPNLPEPLIQLPATVYPPAAGSNATSPISSMTPELFQELVSS</sequence>
<evidence type="ECO:0000313" key="2">
    <source>
        <dbReference type="EMBL" id="CAB4026833.1"/>
    </source>
</evidence>
<feature type="compositionally biased region" description="Basic residues" evidence="1">
    <location>
        <begin position="1"/>
        <end position="12"/>
    </location>
</feature>
<organism evidence="2 3">
    <name type="scientific">Paramuricea clavata</name>
    <name type="common">Red gorgonian</name>
    <name type="synonym">Violescent sea-whip</name>
    <dbReference type="NCBI Taxonomy" id="317549"/>
    <lineage>
        <taxon>Eukaryota</taxon>
        <taxon>Metazoa</taxon>
        <taxon>Cnidaria</taxon>
        <taxon>Anthozoa</taxon>
        <taxon>Octocorallia</taxon>
        <taxon>Malacalcyonacea</taxon>
        <taxon>Plexauridae</taxon>
        <taxon>Paramuricea</taxon>
    </lineage>
</organism>
<comment type="caution">
    <text evidence="2">The sequence shown here is derived from an EMBL/GenBank/DDBJ whole genome shotgun (WGS) entry which is preliminary data.</text>
</comment>
<feature type="compositionally biased region" description="Low complexity" evidence="1">
    <location>
        <begin position="27"/>
        <end position="55"/>
    </location>
</feature>